<feature type="transmembrane region" description="Helical" evidence="2">
    <location>
        <begin position="72"/>
        <end position="93"/>
    </location>
</feature>
<keyword evidence="2" id="KW-0812">Transmembrane</keyword>
<dbReference type="Pfam" id="PF05552">
    <property type="entry name" value="MS_channel_1st_1"/>
    <property type="match status" value="2"/>
</dbReference>
<dbReference type="InterPro" id="IPR008910">
    <property type="entry name" value="MSC_TM_helix"/>
</dbReference>
<feature type="transmembrane region" description="Helical" evidence="2">
    <location>
        <begin position="14"/>
        <end position="35"/>
    </location>
</feature>
<accession>A0ABV8TU51</accession>
<protein>
    <submittedName>
        <fullName evidence="3">Uncharacterized protein</fullName>
    </submittedName>
</protein>
<keyword evidence="4" id="KW-1185">Reference proteome</keyword>
<evidence type="ECO:0000256" key="1">
    <source>
        <dbReference type="SAM" id="MobiDB-lite"/>
    </source>
</evidence>
<dbReference type="Proteomes" id="UP001595823">
    <property type="component" value="Unassembled WGS sequence"/>
</dbReference>
<reference evidence="4" key="1">
    <citation type="journal article" date="2019" name="Int. J. Syst. Evol. Microbiol.">
        <title>The Global Catalogue of Microorganisms (GCM) 10K type strain sequencing project: providing services to taxonomists for standard genome sequencing and annotation.</title>
        <authorList>
            <consortium name="The Broad Institute Genomics Platform"/>
            <consortium name="The Broad Institute Genome Sequencing Center for Infectious Disease"/>
            <person name="Wu L."/>
            <person name="Ma J."/>
        </authorList>
    </citation>
    <scope>NUCLEOTIDE SEQUENCE [LARGE SCALE GENOMIC DNA]</scope>
    <source>
        <strain evidence="4">IBRC-M 10908</strain>
    </source>
</reference>
<name>A0ABV8TU51_9ACTN</name>
<organism evidence="3 4">
    <name type="scientific">Salininema proteolyticum</name>
    <dbReference type="NCBI Taxonomy" id="1607685"/>
    <lineage>
        <taxon>Bacteria</taxon>
        <taxon>Bacillati</taxon>
        <taxon>Actinomycetota</taxon>
        <taxon>Actinomycetes</taxon>
        <taxon>Glycomycetales</taxon>
        <taxon>Glycomycetaceae</taxon>
        <taxon>Salininema</taxon>
    </lineage>
</organism>
<evidence type="ECO:0000256" key="2">
    <source>
        <dbReference type="SAM" id="Phobius"/>
    </source>
</evidence>
<evidence type="ECO:0000313" key="4">
    <source>
        <dbReference type="Proteomes" id="UP001595823"/>
    </source>
</evidence>
<comment type="caution">
    <text evidence="3">The sequence shown here is derived from an EMBL/GenBank/DDBJ whole genome shotgun (WGS) entry which is preliminary data.</text>
</comment>
<feature type="transmembrane region" description="Helical" evidence="2">
    <location>
        <begin position="176"/>
        <end position="198"/>
    </location>
</feature>
<feature type="compositionally biased region" description="Polar residues" evidence="1">
    <location>
        <begin position="223"/>
        <end position="238"/>
    </location>
</feature>
<keyword evidence="2" id="KW-1133">Transmembrane helix</keyword>
<feature type="compositionally biased region" description="Basic and acidic residues" evidence="1">
    <location>
        <begin position="254"/>
        <end position="264"/>
    </location>
</feature>
<feature type="region of interest" description="Disordered" evidence="1">
    <location>
        <begin position="215"/>
        <end position="264"/>
    </location>
</feature>
<dbReference type="EMBL" id="JBHSDK010000002">
    <property type="protein sequence ID" value="MFC4334010.1"/>
    <property type="molecule type" value="Genomic_DNA"/>
</dbReference>
<feature type="transmembrane region" description="Helical" evidence="2">
    <location>
        <begin position="105"/>
        <end position="133"/>
    </location>
</feature>
<evidence type="ECO:0000313" key="3">
    <source>
        <dbReference type="EMBL" id="MFC4334010.1"/>
    </source>
</evidence>
<gene>
    <name evidence="3" type="ORF">ACFPET_02215</name>
</gene>
<proteinExistence type="predicted"/>
<dbReference type="Gene3D" id="1.10.287.1260">
    <property type="match status" value="1"/>
</dbReference>
<dbReference type="RefSeq" id="WP_380617747.1">
    <property type="nucleotide sequence ID" value="NZ_JBHSDK010000002.1"/>
</dbReference>
<keyword evidence="2" id="KW-0472">Membrane</keyword>
<sequence>MNISQSFQNMLDDVVAFLPKALAFLAILIVGWFIAKWIGKGVGKLLNKLHLDSAAEKSGLRRFTGKYEVSQLLGMLVYFALVLVVLQLSFSVFGNNPVSTLLNRFVGWLPMLFVAVVITVVAFAVANAVGELVSGTLSHTTYGNLLGRIIQGVIIVVGVFAALGQAQIATSVTEPLLWTALAIIAGVAIVGLGGGLIAPMRQRWETVLRTTERTVRNDIGKTESASSSTEQMGRTYSSSRHEGADVQTPETTAQEEHHMPENRQ</sequence>
<feature type="transmembrane region" description="Helical" evidence="2">
    <location>
        <begin position="145"/>
        <end position="164"/>
    </location>
</feature>